<dbReference type="GO" id="GO:0003700">
    <property type="term" value="F:DNA-binding transcription factor activity"/>
    <property type="evidence" value="ECO:0007669"/>
    <property type="project" value="TreeGrafter"/>
</dbReference>
<organism evidence="5 6">
    <name type="scientific">Shinella granuli</name>
    <dbReference type="NCBI Taxonomy" id="323621"/>
    <lineage>
        <taxon>Bacteria</taxon>
        <taxon>Pseudomonadati</taxon>
        <taxon>Pseudomonadota</taxon>
        <taxon>Alphaproteobacteria</taxon>
        <taxon>Hyphomicrobiales</taxon>
        <taxon>Rhizobiaceae</taxon>
        <taxon>Shinella</taxon>
    </lineage>
</organism>
<sequence>MSRIEKPADSDPARNVLRTGKPTLKTIAEMTGLAVTTVSRALGNAPQISETTRRRVHEVAAEIGYLPDRAAQRLKTGRTNVVSVLLDPHEEILGFGTSIMHGLARALQGTAYHLIVTPNFLDGSNVDAVNYIIRNGMADGLIFSRTEPFDPRVRLLLENGFPFVTHGRTEFSTPHAFVDYDNFAFAYAATRRLIVKGRRKVTIILPPRRLTFYQHMLHGFMTAVREAGVAYEIPEALDLDSPADMIRDYVRRRSAEPDPPDGFACPGEVSALATITGMSDRGLSLGGEYDIVAKQTSRLLSQIQPKVETIYEDLTAAGEAMGRLLLKRIGGEPIEDLSILQSPQFSFPTP</sequence>
<dbReference type="InterPro" id="IPR010982">
    <property type="entry name" value="Lambda_DNA-bd_dom_sf"/>
</dbReference>
<name>A0A4R2CYT4_SHIGR</name>
<dbReference type="PANTHER" id="PTHR30146">
    <property type="entry name" value="LACI-RELATED TRANSCRIPTIONAL REPRESSOR"/>
    <property type="match status" value="1"/>
</dbReference>
<evidence type="ECO:0000256" key="1">
    <source>
        <dbReference type="ARBA" id="ARBA00023015"/>
    </source>
</evidence>
<dbReference type="AlphaFoldDB" id="A0A4R2CYT4"/>
<dbReference type="InterPro" id="IPR028082">
    <property type="entry name" value="Peripla_BP_I"/>
</dbReference>
<dbReference type="GO" id="GO:0000976">
    <property type="term" value="F:transcription cis-regulatory region binding"/>
    <property type="evidence" value="ECO:0007669"/>
    <property type="project" value="TreeGrafter"/>
</dbReference>
<dbReference type="PANTHER" id="PTHR30146:SF109">
    <property type="entry name" value="HTH-TYPE TRANSCRIPTIONAL REGULATOR GALS"/>
    <property type="match status" value="1"/>
</dbReference>
<dbReference type="Gene3D" id="1.10.260.40">
    <property type="entry name" value="lambda repressor-like DNA-binding domains"/>
    <property type="match status" value="1"/>
</dbReference>
<dbReference type="InterPro" id="IPR046335">
    <property type="entry name" value="LacI/GalR-like_sensor"/>
</dbReference>
<dbReference type="SMART" id="SM00354">
    <property type="entry name" value="HTH_LACI"/>
    <property type="match status" value="1"/>
</dbReference>
<evidence type="ECO:0000256" key="3">
    <source>
        <dbReference type="ARBA" id="ARBA00023163"/>
    </source>
</evidence>
<feature type="domain" description="HTH lacI-type" evidence="4">
    <location>
        <begin position="22"/>
        <end position="76"/>
    </location>
</feature>
<dbReference type="Pfam" id="PF13377">
    <property type="entry name" value="Peripla_BP_3"/>
    <property type="match status" value="1"/>
</dbReference>
<evidence type="ECO:0000313" key="6">
    <source>
        <dbReference type="Proteomes" id="UP000295351"/>
    </source>
</evidence>
<dbReference type="Gene3D" id="3.40.50.2300">
    <property type="match status" value="2"/>
</dbReference>
<accession>A0A4R2CYT4</accession>
<protein>
    <submittedName>
        <fullName evidence="5">LacI family transcriptional regulator</fullName>
    </submittedName>
</protein>
<evidence type="ECO:0000256" key="2">
    <source>
        <dbReference type="ARBA" id="ARBA00023125"/>
    </source>
</evidence>
<dbReference type="SUPFAM" id="SSF53822">
    <property type="entry name" value="Periplasmic binding protein-like I"/>
    <property type="match status" value="1"/>
</dbReference>
<proteinExistence type="predicted"/>
<comment type="caution">
    <text evidence="5">The sequence shown here is derived from an EMBL/GenBank/DDBJ whole genome shotgun (WGS) entry which is preliminary data.</text>
</comment>
<keyword evidence="1" id="KW-0805">Transcription regulation</keyword>
<dbReference type="CDD" id="cd20009">
    <property type="entry name" value="PBP1_RafR-like"/>
    <property type="match status" value="1"/>
</dbReference>
<dbReference type="CDD" id="cd01392">
    <property type="entry name" value="HTH_LacI"/>
    <property type="match status" value="1"/>
</dbReference>
<evidence type="ECO:0000259" key="4">
    <source>
        <dbReference type="PROSITE" id="PS50932"/>
    </source>
</evidence>
<dbReference type="EMBL" id="SLVX01000003">
    <property type="protein sequence ID" value="TCN47088.1"/>
    <property type="molecule type" value="Genomic_DNA"/>
</dbReference>
<keyword evidence="2" id="KW-0238">DNA-binding</keyword>
<evidence type="ECO:0000313" key="5">
    <source>
        <dbReference type="EMBL" id="TCN47088.1"/>
    </source>
</evidence>
<keyword evidence="6" id="KW-1185">Reference proteome</keyword>
<dbReference type="Proteomes" id="UP000295351">
    <property type="component" value="Unassembled WGS sequence"/>
</dbReference>
<dbReference type="PROSITE" id="PS50932">
    <property type="entry name" value="HTH_LACI_2"/>
    <property type="match status" value="1"/>
</dbReference>
<dbReference type="InterPro" id="IPR000843">
    <property type="entry name" value="HTH_LacI"/>
</dbReference>
<dbReference type="Pfam" id="PF00356">
    <property type="entry name" value="LacI"/>
    <property type="match status" value="1"/>
</dbReference>
<keyword evidence="3" id="KW-0804">Transcription</keyword>
<gene>
    <name evidence="5" type="ORF">EV665_103262</name>
</gene>
<dbReference type="SUPFAM" id="SSF47413">
    <property type="entry name" value="lambda repressor-like DNA-binding domains"/>
    <property type="match status" value="1"/>
</dbReference>
<reference evidence="5 6" key="1">
    <citation type="submission" date="2019-03" db="EMBL/GenBank/DDBJ databases">
        <title>Genomic Encyclopedia of Type Strains, Phase IV (KMG-IV): sequencing the most valuable type-strain genomes for metagenomic binning, comparative biology and taxonomic classification.</title>
        <authorList>
            <person name="Goeker M."/>
        </authorList>
    </citation>
    <scope>NUCLEOTIDE SEQUENCE [LARGE SCALE GENOMIC DNA]</scope>
    <source>
        <strain evidence="5 6">DSM 18401</strain>
    </source>
</reference>